<dbReference type="WBParaSite" id="PgR205_g004_t03">
    <property type="protein sequence ID" value="PgR205_g004_t03"/>
    <property type="gene ID" value="PgR205_g004"/>
</dbReference>
<evidence type="ECO:0000313" key="3">
    <source>
        <dbReference type="WBParaSite" id="PgR205_g004_t03"/>
    </source>
</evidence>
<sequence>MPLTGNTVVTRCIIVYRFQFHQFLPPHHLPPASPPSINARIAISLLVLVDRRKSTFQPTRYRSLVYFFISAERSFY</sequence>
<keyword evidence="1" id="KW-1185">Reference proteome</keyword>
<name>A0A915CJ14_PARUN</name>
<reference evidence="2 3" key="1">
    <citation type="submission" date="2022-11" db="UniProtKB">
        <authorList>
            <consortium name="WormBaseParasite"/>
        </authorList>
    </citation>
    <scope>IDENTIFICATION</scope>
</reference>
<evidence type="ECO:0000313" key="2">
    <source>
        <dbReference type="WBParaSite" id="PgR205_g004_t01"/>
    </source>
</evidence>
<dbReference type="Proteomes" id="UP000887569">
    <property type="component" value="Unplaced"/>
</dbReference>
<dbReference type="WBParaSite" id="PgR205_g004_t01">
    <property type="protein sequence ID" value="PgR205_g004_t01"/>
    <property type="gene ID" value="PgR205_g004"/>
</dbReference>
<dbReference type="AlphaFoldDB" id="A0A915CJ14"/>
<evidence type="ECO:0000313" key="1">
    <source>
        <dbReference type="Proteomes" id="UP000887569"/>
    </source>
</evidence>
<organism evidence="1 3">
    <name type="scientific">Parascaris univalens</name>
    <name type="common">Nematode worm</name>
    <dbReference type="NCBI Taxonomy" id="6257"/>
    <lineage>
        <taxon>Eukaryota</taxon>
        <taxon>Metazoa</taxon>
        <taxon>Ecdysozoa</taxon>
        <taxon>Nematoda</taxon>
        <taxon>Chromadorea</taxon>
        <taxon>Rhabditida</taxon>
        <taxon>Spirurina</taxon>
        <taxon>Ascaridomorpha</taxon>
        <taxon>Ascaridoidea</taxon>
        <taxon>Ascarididae</taxon>
        <taxon>Parascaris</taxon>
    </lineage>
</organism>
<protein>
    <submittedName>
        <fullName evidence="2 3">Uncharacterized protein</fullName>
    </submittedName>
</protein>
<proteinExistence type="predicted"/>
<accession>A0A915CJ14</accession>